<reference evidence="1 2" key="1">
    <citation type="submission" date="2013-12" db="EMBL/GenBank/DDBJ databases">
        <title>Draft genome of the parsitic nematode Ancylostoma duodenale.</title>
        <authorList>
            <person name="Mitreva M."/>
        </authorList>
    </citation>
    <scope>NUCLEOTIDE SEQUENCE [LARGE SCALE GENOMIC DNA]</scope>
    <source>
        <strain evidence="1 2">Zhejiang</strain>
    </source>
</reference>
<protein>
    <submittedName>
        <fullName evidence="1">Uncharacterized protein</fullName>
    </submittedName>
</protein>
<dbReference type="EMBL" id="KN750145">
    <property type="protein sequence ID" value="KIH50296.1"/>
    <property type="molecule type" value="Genomic_DNA"/>
</dbReference>
<evidence type="ECO:0000313" key="2">
    <source>
        <dbReference type="Proteomes" id="UP000054047"/>
    </source>
</evidence>
<dbReference type="PANTHER" id="PTHR43016:SF16">
    <property type="entry name" value="METALLOPROTEASE, PUTATIVE (AFU_ORTHOLOGUE AFUA_4G07610)-RELATED"/>
    <property type="match status" value="1"/>
</dbReference>
<dbReference type="AlphaFoldDB" id="A0A0C2FZP6"/>
<gene>
    <name evidence="1" type="ORF">ANCDUO_19622</name>
</gene>
<keyword evidence="2" id="KW-1185">Reference proteome</keyword>
<name>A0A0C2FZP6_9BILA</name>
<evidence type="ECO:0000313" key="1">
    <source>
        <dbReference type="EMBL" id="KIH50296.1"/>
    </source>
</evidence>
<accession>A0A0C2FZP6</accession>
<dbReference type="OrthoDB" id="5858629at2759"/>
<dbReference type="PANTHER" id="PTHR43016">
    <property type="entry name" value="PRESEQUENCE PROTEASE"/>
    <property type="match status" value="1"/>
</dbReference>
<sequence>MIEQVANEEKARLEQQRRKLGKDGIKNCGEKICFAIKENTAQKPDAEILQELIVKKLEAFNRFPVDAKSNVGDSPPSQPVAKFLEQFPFPATVHNCPTKFVELFLLMDSSGLTTEQRAWLYLYTDLLFESPAKINGELKSTEDVARLYTKDLVDHSIQVGISNFFDKFVDLRIVVDAETGFPNLAKWVEIFTTGIVFDAQRVKQCAKKLASDAREKKRDGCSVASTAL</sequence>
<dbReference type="Proteomes" id="UP000054047">
    <property type="component" value="Unassembled WGS sequence"/>
</dbReference>
<organism evidence="1 2">
    <name type="scientific">Ancylostoma duodenale</name>
    <dbReference type="NCBI Taxonomy" id="51022"/>
    <lineage>
        <taxon>Eukaryota</taxon>
        <taxon>Metazoa</taxon>
        <taxon>Ecdysozoa</taxon>
        <taxon>Nematoda</taxon>
        <taxon>Chromadorea</taxon>
        <taxon>Rhabditida</taxon>
        <taxon>Rhabditina</taxon>
        <taxon>Rhabditomorpha</taxon>
        <taxon>Strongyloidea</taxon>
        <taxon>Ancylostomatidae</taxon>
        <taxon>Ancylostomatinae</taxon>
        <taxon>Ancylostoma</taxon>
    </lineage>
</organism>
<proteinExistence type="predicted"/>